<evidence type="ECO:0000313" key="2">
    <source>
        <dbReference type="EMBL" id="RKT62879.1"/>
    </source>
</evidence>
<dbReference type="GO" id="GO:0008081">
    <property type="term" value="F:phosphoric diester hydrolase activity"/>
    <property type="evidence" value="ECO:0007669"/>
    <property type="project" value="UniProtKB-ARBA"/>
</dbReference>
<accession>A0A495WN88</accession>
<organism evidence="2 3">
    <name type="scientific">Azonexus fungiphilus</name>
    <dbReference type="NCBI Taxonomy" id="146940"/>
    <lineage>
        <taxon>Bacteria</taxon>
        <taxon>Pseudomonadati</taxon>
        <taxon>Pseudomonadota</taxon>
        <taxon>Betaproteobacteria</taxon>
        <taxon>Rhodocyclales</taxon>
        <taxon>Azonexaceae</taxon>
        <taxon>Azonexus</taxon>
    </lineage>
</organism>
<evidence type="ECO:0000313" key="3">
    <source>
        <dbReference type="Proteomes" id="UP000270626"/>
    </source>
</evidence>
<dbReference type="RefSeq" id="WP_121456644.1">
    <property type="nucleotide sequence ID" value="NZ_RBXP01000002.1"/>
</dbReference>
<dbReference type="OrthoDB" id="9780948at2"/>
<dbReference type="Pfam" id="PF13487">
    <property type="entry name" value="HD_5"/>
    <property type="match status" value="1"/>
</dbReference>
<feature type="domain" description="HD-GYP" evidence="1">
    <location>
        <begin position="107"/>
        <end position="303"/>
    </location>
</feature>
<proteinExistence type="predicted"/>
<dbReference type="InterPro" id="IPR003607">
    <property type="entry name" value="HD/PDEase_dom"/>
</dbReference>
<reference evidence="2 3" key="1">
    <citation type="submission" date="2018-10" db="EMBL/GenBank/DDBJ databases">
        <title>Genomic Encyclopedia of Type Strains, Phase IV (KMG-IV): sequencing the most valuable type-strain genomes for metagenomic binning, comparative biology and taxonomic classification.</title>
        <authorList>
            <person name="Goeker M."/>
        </authorList>
    </citation>
    <scope>NUCLEOTIDE SEQUENCE [LARGE SCALE GENOMIC DNA]</scope>
    <source>
        <strain evidence="2 3">DSM 23841</strain>
    </source>
</reference>
<dbReference type="SUPFAM" id="SSF109604">
    <property type="entry name" value="HD-domain/PDEase-like"/>
    <property type="match status" value="1"/>
</dbReference>
<dbReference type="AlphaFoldDB" id="A0A495WN88"/>
<keyword evidence="3" id="KW-1185">Reference proteome</keyword>
<dbReference type="InterPro" id="IPR037522">
    <property type="entry name" value="HD_GYP_dom"/>
</dbReference>
<name>A0A495WN88_9RHOO</name>
<sequence length="423" mass="45201">MTAYSSNRHCVEKLLGLADSHTIVATEDIYDDQGFKLLAKGAAISREMQDRLLLRKLRAPLESSLTVEGGLSVADVVGGALDLIGQIPELEAVAGARAAREILRDGRSLHIPPPLMLLLTCARHADPASYRRTQIVTALCAGIAAQLEASPGETQMLLVASALHDLGEIYINPEFLQRQGRLTPREWKHVATHPHVGQLLIRSLTSLPHGVAACVGQHHERHDGSGYPAQLAREEQHFLAGWIAVADAAAALIARGETCGDRISLALRIVPEEFERAPADVLIRSLRARGKAVPVATGSASVEQAQRLLERLESAGDGLNALVAGSPVGLVVEVCHKAAHLLEGFAKSLRATGILDAAVLSGEDIADQGLLEEMRQIVSEVTWRARNLARNIYLAVDALKDETVLAQVGAIIDLLDAAPEGAE</sequence>
<dbReference type="PANTHER" id="PTHR43155">
    <property type="entry name" value="CYCLIC DI-GMP PHOSPHODIESTERASE PA4108-RELATED"/>
    <property type="match status" value="1"/>
</dbReference>
<protein>
    <submittedName>
        <fullName evidence="2">HD domain-containing protein</fullName>
    </submittedName>
</protein>
<dbReference type="EMBL" id="RBXP01000002">
    <property type="protein sequence ID" value="RKT62879.1"/>
    <property type="molecule type" value="Genomic_DNA"/>
</dbReference>
<dbReference type="Gene3D" id="1.10.3210.10">
    <property type="entry name" value="Hypothetical protein af1432"/>
    <property type="match status" value="1"/>
</dbReference>
<dbReference type="PANTHER" id="PTHR43155:SF2">
    <property type="entry name" value="CYCLIC DI-GMP PHOSPHODIESTERASE PA4108"/>
    <property type="match status" value="1"/>
</dbReference>
<dbReference type="CDD" id="cd00077">
    <property type="entry name" value="HDc"/>
    <property type="match status" value="1"/>
</dbReference>
<dbReference type="Proteomes" id="UP000270626">
    <property type="component" value="Unassembled WGS sequence"/>
</dbReference>
<evidence type="ECO:0000259" key="1">
    <source>
        <dbReference type="PROSITE" id="PS51832"/>
    </source>
</evidence>
<gene>
    <name evidence="2" type="ORF">DFR40_0214</name>
</gene>
<dbReference type="PROSITE" id="PS51832">
    <property type="entry name" value="HD_GYP"/>
    <property type="match status" value="1"/>
</dbReference>
<comment type="caution">
    <text evidence="2">The sequence shown here is derived from an EMBL/GenBank/DDBJ whole genome shotgun (WGS) entry which is preliminary data.</text>
</comment>